<name>A0A3E4X893_9FIRM</name>
<evidence type="ECO:0000313" key="3">
    <source>
        <dbReference type="Proteomes" id="UP000260717"/>
    </source>
</evidence>
<comment type="caution">
    <text evidence="1">The sequence shown here is derived from an EMBL/GenBank/DDBJ whole genome shotgun (WGS) entry which is preliminary data.</text>
</comment>
<gene>
    <name evidence="2" type="ORF">DXB99_07560</name>
    <name evidence="1" type="ORF">DXC13_06055</name>
</gene>
<organism evidence="1 3">
    <name type="scientific">Agathobacter rectalis</name>
    <dbReference type="NCBI Taxonomy" id="39491"/>
    <lineage>
        <taxon>Bacteria</taxon>
        <taxon>Bacillati</taxon>
        <taxon>Bacillota</taxon>
        <taxon>Clostridia</taxon>
        <taxon>Lachnospirales</taxon>
        <taxon>Lachnospiraceae</taxon>
        <taxon>Agathobacter</taxon>
    </lineage>
</organism>
<dbReference type="InterPro" id="IPR012651">
    <property type="entry name" value="Thia_Transptr_ThiT"/>
</dbReference>
<proteinExistence type="predicted"/>
<dbReference type="Proteomes" id="UP000260758">
    <property type="component" value="Unassembled WGS sequence"/>
</dbReference>
<dbReference type="GO" id="GO:0005886">
    <property type="term" value="C:plasma membrane"/>
    <property type="evidence" value="ECO:0007669"/>
    <property type="project" value="InterPro"/>
</dbReference>
<accession>A0A3E4X893</accession>
<evidence type="ECO:0000313" key="1">
    <source>
        <dbReference type="EMBL" id="RGM50683.1"/>
    </source>
</evidence>
<protein>
    <submittedName>
        <fullName evidence="1">Uncharacterized protein</fullName>
    </submittedName>
</protein>
<dbReference type="Pfam" id="PF09515">
    <property type="entry name" value="Thia_YuaJ"/>
    <property type="match status" value="1"/>
</dbReference>
<dbReference type="AlphaFoldDB" id="A0A3E4X893"/>
<reference evidence="3 4" key="1">
    <citation type="submission" date="2018-08" db="EMBL/GenBank/DDBJ databases">
        <title>A genome reference for cultivated species of the human gut microbiota.</title>
        <authorList>
            <person name="Zou Y."/>
            <person name="Xue W."/>
            <person name="Luo G."/>
        </authorList>
    </citation>
    <scope>NUCLEOTIDE SEQUENCE [LARGE SCALE GENOMIC DNA]</scope>
    <source>
        <strain evidence="2 4">OM07-13</strain>
        <strain evidence="1 3">OM08-12AT</strain>
    </source>
</reference>
<sequence length="110" mass="12024">MEIVVTPVEIVVTPVVIQVETPGTAQVELPVVPPEAELPSRFFFAVLSEVLFFAAYAPVTIGNKMIDALIYSVTYNGSYLAVEEIITIIVISIPPVKKALDYVKQMANSR</sequence>
<dbReference type="EMBL" id="QSTI01000007">
    <property type="protein sequence ID" value="RGM50683.1"/>
    <property type="molecule type" value="Genomic_DNA"/>
</dbReference>
<evidence type="ECO:0000313" key="2">
    <source>
        <dbReference type="EMBL" id="RGM71858.1"/>
    </source>
</evidence>
<evidence type="ECO:0000313" key="4">
    <source>
        <dbReference type="Proteomes" id="UP000260758"/>
    </source>
</evidence>
<dbReference type="GO" id="GO:0015234">
    <property type="term" value="F:thiamine transmembrane transporter activity"/>
    <property type="evidence" value="ECO:0007669"/>
    <property type="project" value="InterPro"/>
</dbReference>
<dbReference type="Proteomes" id="UP000260717">
    <property type="component" value="Unassembled WGS sequence"/>
</dbReference>
<dbReference type="EMBL" id="QSTP01000006">
    <property type="protein sequence ID" value="RGM71858.1"/>
    <property type="molecule type" value="Genomic_DNA"/>
</dbReference>
<dbReference type="Gene3D" id="1.10.1760.20">
    <property type="match status" value="1"/>
</dbReference>